<proteinExistence type="predicted"/>
<evidence type="ECO:0000313" key="2">
    <source>
        <dbReference type="Proteomes" id="UP000616151"/>
    </source>
</evidence>
<keyword evidence="2" id="KW-1185">Reference proteome</keyword>
<sequence length="76" mass="8515">MDIGMPEQRTSLDLSRRGAFSLDEFAEWSGICKTAVRREIKEGRLTARQITRRRVIILANDAHAFMSALPVAKLAA</sequence>
<gene>
    <name evidence="1" type="ORF">JHL16_08450</name>
</gene>
<protein>
    <submittedName>
        <fullName evidence="1">Uncharacterized protein</fullName>
    </submittedName>
</protein>
<organism evidence="1 2">
    <name type="scientific">Taklimakanibacter albus</name>
    <dbReference type="NCBI Taxonomy" id="2800327"/>
    <lineage>
        <taxon>Bacteria</taxon>
        <taxon>Pseudomonadati</taxon>
        <taxon>Pseudomonadota</taxon>
        <taxon>Alphaproteobacteria</taxon>
        <taxon>Hyphomicrobiales</taxon>
        <taxon>Aestuariivirgaceae</taxon>
        <taxon>Taklimakanibacter</taxon>
    </lineage>
</organism>
<accession>A0ACC5R1A1</accession>
<comment type="caution">
    <text evidence="1">The sequence shown here is derived from an EMBL/GenBank/DDBJ whole genome shotgun (WGS) entry which is preliminary data.</text>
</comment>
<dbReference type="EMBL" id="JAENHL010000006">
    <property type="protein sequence ID" value="MBK1866377.1"/>
    <property type="molecule type" value="Genomic_DNA"/>
</dbReference>
<name>A0ACC5R1A1_9HYPH</name>
<reference evidence="1" key="1">
    <citation type="submission" date="2021-01" db="EMBL/GenBank/DDBJ databases">
        <authorList>
            <person name="Sun Q."/>
        </authorList>
    </citation>
    <scope>NUCLEOTIDE SEQUENCE</scope>
    <source>
        <strain evidence="1">YIM B02566</strain>
    </source>
</reference>
<evidence type="ECO:0000313" key="1">
    <source>
        <dbReference type="EMBL" id="MBK1866377.1"/>
    </source>
</evidence>
<dbReference type="Proteomes" id="UP000616151">
    <property type="component" value="Unassembled WGS sequence"/>
</dbReference>